<accession>A0A098LFE8</accession>
<feature type="transmembrane region" description="Helical" evidence="1">
    <location>
        <begin position="20"/>
        <end position="37"/>
    </location>
</feature>
<comment type="caution">
    <text evidence="2">The sequence shown here is derived from an EMBL/GenBank/DDBJ whole genome shotgun (WGS) entry which is preliminary data.</text>
</comment>
<evidence type="ECO:0000313" key="3">
    <source>
        <dbReference type="Proteomes" id="UP000030185"/>
    </source>
</evidence>
<name>A0A098LFE8_9BACT</name>
<dbReference type="OrthoDB" id="944017at2"/>
<reference evidence="2 3" key="1">
    <citation type="submission" date="2014-09" db="EMBL/GenBank/DDBJ databases">
        <title>Sporocytophaga myxococcoides PG-01 genome sequencing.</title>
        <authorList>
            <person name="Liu L."/>
            <person name="Gao P.J."/>
            <person name="Chen G.J."/>
            <person name="Wang L.S."/>
        </authorList>
    </citation>
    <scope>NUCLEOTIDE SEQUENCE [LARGE SCALE GENOMIC DNA]</scope>
    <source>
        <strain evidence="2 3">PG-01</strain>
    </source>
</reference>
<keyword evidence="1" id="KW-1133">Transmembrane helix</keyword>
<evidence type="ECO:0000313" key="2">
    <source>
        <dbReference type="EMBL" id="GAL85710.1"/>
    </source>
</evidence>
<keyword evidence="1" id="KW-0472">Membrane</keyword>
<evidence type="ECO:0000256" key="1">
    <source>
        <dbReference type="SAM" id="Phobius"/>
    </source>
</evidence>
<keyword evidence="1" id="KW-0812">Transmembrane</keyword>
<proteinExistence type="predicted"/>
<dbReference type="RefSeq" id="WP_052430215.1">
    <property type="nucleotide sequence ID" value="NZ_BBLT01000005.1"/>
</dbReference>
<gene>
    <name evidence="2" type="ORF">MYP_2939</name>
</gene>
<sequence>MKVSDYRKEKKRKKIKLTLLGRVLLFTLLFCIALLIWNKFRFLFNNQPFLDNRLYPLELDSINATKKKLYKKRADKAELEKNFLNLINKKVFPYWYGTKWDFNGTTETPNDGSIACGYFVTTVLRDMGVPIKRSRMAQCPSEEMIRSLVSKKNVHHLSGIDINTFETKLKQFGNGIYVTGLDKHTGFILLSDEGNYFIHSSGMYPFQVVKEPLLESNVLIKSNYRVVGKISSDEGFLRKWVKHARSQ</sequence>
<organism evidence="2 3">
    <name type="scientific">Sporocytophaga myxococcoides</name>
    <dbReference type="NCBI Taxonomy" id="153721"/>
    <lineage>
        <taxon>Bacteria</taxon>
        <taxon>Pseudomonadati</taxon>
        <taxon>Bacteroidota</taxon>
        <taxon>Cytophagia</taxon>
        <taxon>Cytophagales</taxon>
        <taxon>Cytophagaceae</taxon>
        <taxon>Sporocytophaga</taxon>
    </lineage>
</organism>
<dbReference type="eggNOG" id="COG0791">
    <property type="taxonomic scope" value="Bacteria"/>
</dbReference>
<dbReference type="AlphaFoldDB" id="A0A098LFE8"/>
<dbReference type="EMBL" id="BBLT01000005">
    <property type="protein sequence ID" value="GAL85710.1"/>
    <property type="molecule type" value="Genomic_DNA"/>
</dbReference>
<keyword evidence="3" id="KW-1185">Reference proteome</keyword>
<dbReference type="Proteomes" id="UP000030185">
    <property type="component" value="Unassembled WGS sequence"/>
</dbReference>
<protein>
    <submittedName>
        <fullName evidence="2">Uncharacterized protein</fullName>
    </submittedName>
</protein>